<dbReference type="GO" id="GO:0004640">
    <property type="term" value="F:phosphoribosylanthranilate isomerase activity"/>
    <property type="evidence" value="ECO:0007669"/>
    <property type="project" value="UniProtKB-UniRule"/>
</dbReference>
<evidence type="ECO:0000313" key="12">
    <source>
        <dbReference type="Proteomes" id="UP000035722"/>
    </source>
</evidence>
<dbReference type="OrthoDB" id="3243379at2"/>
<gene>
    <name evidence="9 11" type="primary">trpF</name>
    <name evidence="11" type="ORF">ARTSIC4J27_200</name>
</gene>
<keyword evidence="12" id="KW-1185">Reference proteome</keyword>
<dbReference type="InterPro" id="IPR001240">
    <property type="entry name" value="PRAI_dom"/>
</dbReference>
<dbReference type="Gene3D" id="3.20.20.70">
    <property type="entry name" value="Aldolase class I"/>
    <property type="match status" value="1"/>
</dbReference>
<evidence type="ECO:0000256" key="8">
    <source>
        <dbReference type="ARBA" id="ARBA00023235"/>
    </source>
</evidence>
<accession>A0A024GXR9</accession>
<evidence type="ECO:0000256" key="3">
    <source>
        <dbReference type="ARBA" id="ARBA00012572"/>
    </source>
</evidence>
<evidence type="ECO:0000256" key="6">
    <source>
        <dbReference type="ARBA" id="ARBA00022822"/>
    </source>
</evidence>
<evidence type="ECO:0000313" key="11">
    <source>
        <dbReference type="EMBL" id="CCQ44276.1"/>
    </source>
</evidence>
<evidence type="ECO:0000256" key="9">
    <source>
        <dbReference type="HAMAP-Rule" id="MF_00135"/>
    </source>
</evidence>
<dbReference type="CDD" id="cd00405">
    <property type="entry name" value="PRAI"/>
    <property type="match status" value="1"/>
</dbReference>
<dbReference type="Proteomes" id="UP000035722">
    <property type="component" value="Unassembled WGS sequence"/>
</dbReference>
<dbReference type="SUPFAM" id="SSF51366">
    <property type="entry name" value="Ribulose-phoshate binding barrel"/>
    <property type="match status" value="1"/>
</dbReference>
<dbReference type="InterPro" id="IPR044643">
    <property type="entry name" value="TrpF_fam"/>
</dbReference>
<dbReference type="UniPathway" id="UPA00035">
    <property type="reaction ID" value="UER00042"/>
</dbReference>
<keyword evidence="5 9" id="KW-0028">Amino-acid biosynthesis</keyword>
<dbReference type="Pfam" id="PF00697">
    <property type="entry name" value="PRAI"/>
    <property type="match status" value="1"/>
</dbReference>
<dbReference type="EC" id="5.3.1.24" evidence="3 9"/>
<name>A0A024GXR9_9MICC</name>
<evidence type="ECO:0000256" key="7">
    <source>
        <dbReference type="ARBA" id="ARBA00023141"/>
    </source>
</evidence>
<evidence type="ECO:0000256" key="4">
    <source>
        <dbReference type="ARBA" id="ARBA00022272"/>
    </source>
</evidence>
<protein>
    <recommendedName>
        <fullName evidence="4 9">N-(5'-phosphoribosyl)anthranilate isomerase</fullName>
        <shortName evidence="9">PRAI</shortName>
        <ecNumber evidence="3 9">5.3.1.24</ecNumber>
    </recommendedName>
</protein>
<dbReference type="PANTHER" id="PTHR42894:SF1">
    <property type="entry name" value="N-(5'-PHOSPHORIBOSYL)ANTHRANILATE ISOMERASE"/>
    <property type="match status" value="1"/>
</dbReference>
<dbReference type="InterPro" id="IPR011060">
    <property type="entry name" value="RibuloseP-bd_barrel"/>
</dbReference>
<organism evidence="11 12">
    <name type="scientific">Pseudarthrobacter siccitolerans</name>
    <dbReference type="NCBI Taxonomy" id="861266"/>
    <lineage>
        <taxon>Bacteria</taxon>
        <taxon>Bacillati</taxon>
        <taxon>Actinomycetota</taxon>
        <taxon>Actinomycetes</taxon>
        <taxon>Micrococcales</taxon>
        <taxon>Micrococcaceae</taxon>
        <taxon>Pseudarthrobacter</taxon>
    </lineage>
</organism>
<evidence type="ECO:0000256" key="1">
    <source>
        <dbReference type="ARBA" id="ARBA00001164"/>
    </source>
</evidence>
<dbReference type="HAMAP" id="MF_00135">
    <property type="entry name" value="PRAI"/>
    <property type="match status" value="1"/>
</dbReference>
<evidence type="ECO:0000259" key="10">
    <source>
        <dbReference type="Pfam" id="PF00697"/>
    </source>
</evidence>
<dbReference type="PANTHER" id="PTHR42894">
    <property type="entry name" value="N-(5'-PHOSPHORIBOSYL)ANTHRANILATE ISOMERASE"/>
    <property type="match status" value="1"/>
</dbReference>
<sequence length="206" mass="21070">MFVKVCGLSTPESVREAVDAGADAVGFVLTASPRVVTPSQASSLLTGVPAGVSPIGVFRHEPVADAVAIARAAGLEWIQLHGPRSREDVVMVHDAGMKLIRAVTMGATADEFEDWGEDLLLIDAAVPGSGEAWDYASVAALPVLQGRHWLLAGGLDPATVGGASTAAHAWGVDVSSGVEASRGVKDLAKIRAFVQAAKGAAARVQA</sequence>
<dbReference type="AlphaFoldDB" id="A0A024GXR9"/>
<comment type="caution">
    <text evidence="11">The sequence shown here is derived from an EMBL/GenBank/DDBJ whole genome shotgun (WGS) entry which is preliminary data.</text>
</comment>
<keyword evidence="7 9" id="KW-0057">Aromatic amino acid biosynthesis</keyword>
<comment type="similarity">
    <text evidence="9">Belongs to the TrpF family.</text>
</comment>
<proteinExistence type="inferred from homology"/>
<dbReference type="EMBL" id="CAQI01000025">
    <property type="protein sequence ID" value="CCQ44276.1"/>
    <property type="molecule type" value="Genomic_DNA"/>
</dbReference>
<evidence type="ECO:0000256" key="5">
    <source>
        <dbReference type="ARBA" id="ARBA00022605"/>
    </source>
</evidence>
<comment type="pathway">
    <text evidence="2 9">Amino-acid biosynthesis; L-tryptophan biosynthesis; L-tryptophan from chorismate: step 3/5.</text>
</comment>
<feature type="domain" description="N-(5'phosphoribosyl) anthranilate isomerase (PRAI)" evidence="10">
    <location>
        <begin position="3"/>
        <end position="196"/>
    </location>
</feature>
<dbReference type="RefSeq" id="WP_050053351.1">
    <property type="nucleotide sequence ID" value="NZ_CAQI01000025.1"/>
</dbReference>
<dbReference type="STRING" id="861266.ARTSIC4J27_200"/>
<keyword evidence="8 9" id="KW-0413">Isomerase</keyword>
<comment type="catalytic activity">
    <reaction evidence="1 9">
        <text>N-(5-phospho-beta-D-ribosyl)anthranilate = 1-(2-carboxyphenylamino)-1-deoxy-D-ribulose 5-phosphate</text>
        <dbReference type="Rhea" id="RHEA:21540"/>
        <dbReference type="ChEBI" id="CHEBI:18277"/>
        <dbReference type="ChEBI" id="CHEBI:58613"/>
        <dbReference type="EC" id="5.3.1.24"/>
    </reaction>
</comment>
<keyword evidence="6 9" id="KW-0822">Tryptophan biosynthesis</keyword>
<evidence type="ECO:0000256" key="2">
    <source>
        <dbReference type="ARBA" id="ARBA00004664"/>
    </source>
</evidence>
<dbReference type="InterPro" id="IPR013785">
    <property type="entry name" value="Aldolase_TIM"/>
</dbReference>
<reference evidence="12" key="1">
    <citation type="journal article" date="2014" name="Genome Announc.">
        <title>Genome Sequence of Arthrobacter siccitolerans 4J27, a Xeroprotectant-Producing Desiccation-Tolerant Microorganism.</title>
        <authorList>
            <person name="Manzanera M."/>
            <person name="Santa-Cruz-Calvo L."/>
            <person name="Vilchez J.I."/>
            <person name="Garcia-Fontana C."/>
            <person name="Silva-Castro G.A."/>
            <person name="Calvo C."/>
            <person name="Gonzalez-Lopez J."/>
        </authorList>
    </citation>
    <scope>NUCLEOTIDE SEQUENCE [LARGE SCALE GENOMIC DNA]</scope>
    <source>
        <strain evidence="12">4J27</strain>
    </source>
</reference>
<dbReference type="GO" id="GO:0000162">
    <property type="term" value="P:L-tryptophan biosynthetic process"/>
    <property type="evidence" value="ECO:0007669"/>
    <property type="project" value="UniProtKB-UniRule"/>
</dbReference>